<evidence type="ECO:0000313" key="3">
    <source>
        <dbReference type="EMBL" id="MBC3179180.1"/>
    </source>
</evidence>
<organism evidence="4 5">
    <name type="scientific">Corynebacterium lujinxingii</name>
    <dbReference type="NCBI Taxonomy" id="2763010"/>
    <lineage>
        <taxon>Bacteria</taxon>
        <taxon>Bacillati</taxon>
        <taxon>Actinomycetota</taxon>
        <taxon>Actinomycetes</taxon>
        <taxon>Mycobacteriales</taxon>
        <taxon>Corynebacteriaceae</taxon>
        <taxon>Corynebacterium</taxon>
    </lineage>
</organism>
<gene>
    <name evidence="3" type="ORF">H7348_07660</name>
    <name evidence="4" type="ORF">IAU68_11270</name>
</gene>
<evidence type="ECO:0000313" key="6">
    <source>
        <dbReference type="Proteomes" id="UP000642876"/>
    </source>
</evidence>
<keyword evidence="6" id="KW-1185">Reference proteome</keyword>
<dbReference type="InterPro" id="IPR007759">
    <property type="entry name" value="Asxl_HARE-HTH"/>
</dbReference>
<dbReference type="EMBL" id="CP061032">
    <property type="protein sequence ID" value="QNP90202.1"/>
    <property type="molecule type" value="Genomic_DNA"/>
</dbReference>
<evidence type="ECO:0000313" key="4">
    <source>
        <dbReference type="EMBL" id="QNP90202.1"/>
    </source>
</evidence>
<feature type="domain" description="HTH HARE-type" evidence="2">
    <location>
        <begin position="1"/>
        <end position="69"/>
    </location>
</feature>
<dbReference type="RefSeq" id="WP_171193031.1">
    <property type="nucleotide sequence ID" value="NZ_CP061032.1"/>
</dbReference>
<dbReference type="KEGG" id="cluj:IAU68_11270"/>
<dbReference type="EMBL" id="JACMYE010000006">
    <property type="protein sequence ID" value="MBC3179180.1"/>
    <property type="molecule type" value="Genomic_DNA"/>
</dbReference>
<accession>A0A7H0JYT6</accession>
<evidence type="ECO:0000259" key="2">
    <source>
        <dbReference type="PROSITE" id="PS51913"/>
    </source>
</evidence>
<dbReference type="GO" id="GO:0006355">
    <property type="term" value="P:regulation of DNA-templated transcription"/>
    <property type="evidence" value="ECO:0007669"/>
    <property type="project" value="InterPro"/>
</dbReference>
<keyword evidence="1" id="KW-0804">Transcription</keyword>
<dbReference type="Proteomes" id="UP000642876">
    <property type="component" value="Unassembled WGS sequence"/>
</dbReference>
<dbReference type="AlphaFoldDB" id="A0A7H0JYT6"/>
<evidence type="ECO:0000313" key="5">
    <source>
        <dbReference type="Proteomes" id="UP000516235"/>
    </source>
</evidence>
<protein>
    <recommendedName>
        <fullName evidence="2">HTH HARE-type domain-containing protein</fullName>
    </recommendedName>
</protein>
<proteinExistence type="predicted"/>
<evidence type="ECO:0000256" key="1">
    <source>
        <dbReference type="ARBA" id="ARBA00023163"/>
    </source>
</evidence>
<dbReference type="PROSITE" id="PS51913">
    <property type="entry name" value="HTH_HARE"/>
    <property type="match status" value="1"/>
</dbReference>
<sequence>MTWADAILTVLREAGEPMAYKDVATEILRRGLADPGERNVDILTHAEMTRLQNRGLVSSAPRGKYRICE</sequence>
<name>A0A7H0JYT6_9CORY</name>
<dbReference type="Pfam" id="PF05066">
    <property type="entry name" value="HARE-HTH"/>
    <property type="match status" value="1"/>
</dbReference>
<dbReference type="Proteomes" id="UP000516235">
    <property type="component" value="Chromosome"/>
</dbReference>
<reference evidence="5 6" key="1">
    <citation type="submission" date="2020-08" db="EMBL/GenBank/DDBJ databases">
        <title>novel species in genus Corynebacterium.</title>
        <authorList>
            <person name="Zhang G."/>
        </authorList>
    </citation>
    <scope>NUCLEOTIDE SEQUENCE [LARGE SCALE GENOMIC DNA]</scope>
    <source>
        <strain evidence="5 6">zg-917</strain>
        <strain evidence="4">Zg-917</strain>
    </source>
</reference>